<dbReference type="PANTHER" id="PTHR14269">
    <property type="entry name" value="CDP-DIACYLGLYCEROL--GLYCEROL-3-PHOSPHATE 3-PHOSPHATIDYLTRANSFERASE-RELATED"/>
    <property type="match status" value="1"/>
</dbReference>
<dbReference type="Pfam" id="PF01066">
    <property type="entry name" value="CDP-OH_P_transf"/>
    <property type="match status" value="1"/>
</dbReference>
<evidence type="ECO:0000256" key="11">
    <source>
        <dbReference type="ARBA" id="ARBA00022989"/>
    </source>
</evidence>
<keyword evidence="21" id="KW-1185">Reference proteome</keyword>
<dbReference type="UniPathway" id="UPA00084">
    <property type="reaction ID" value="UER00503"/>
</dbReference>
<keyword evidence="15" id="KW-1208">Phospholipid metabolism</keyword>
<feature type="transmembrane region" description="Helical" evidence="19">
    <location>
        <begin position="143"/>
        <end position="162"/>
    </location>
</feature>
<name>A0A4S4BFV2_9BACL</name>
<evidence type="ECO:0000256" key="4">
    <source>
        <dbReference type="ARBA" id="ARBA00005189"/>
    </source>
</evidence>
<comment type="subcellular location">
    <subcellularLocation>
        <location evidence="2">Membrane</location>
        <topology evidence="2">Multi-pass membrane protein</topology>
    </subcellularLocation>
</comment>
<evidence type="ECO:0000256" key="7">
    <source>
        <dbReference type="ARBA" id="ARBA00014944"/>
    </source>
</evidence>
<dbReference type="OrthoDB" id="9796672at2"/>
<dbReference type="PANTHER" id="PTHR14269:SF62">
    <property type="entry name" value="CDP-DIACYLGLYCEROL--GLYCEROL-3-PHOSPHATE 3-PHOSPHATIDYLTRANSFERASE 1, CHLOROPLASTIC"/>
    <property type="match status" value="1"/>
</dbReference>
<dbReference type="GO" id="GO:0006655">
    <property type="term" value="P:phosphatidylglycerol biosynthetic process"/>
    <property type="evidence" value="ECO:0007669"/>
    <property type="project" value="UniProtKB-UniPathway"/>
</dbReference>
<dbReference type="InterPro" id="IPR043130">
    <property type="entry name" value="CDP-OH_PTrfase_TM_dom"/>
</dbReference>
<evidence type="ECO:0000256" key="18">
    <source>
        <dbReference type="RuleBase" id="RU003750"/>
    </source>
</evidence>
<evidence type="ECO:0000256" key="17">
    <source>
        <dbReference type="ARBA" id="ARBA00048586"/>
    </source>
</evidence>
<evidence type="ECO:0000256" key="5">
    <source>
        <dbReference type="ARBA" id="ARBA00010441"/>
    </source>
</evidence>
<evidence type="ECO:0000256" key="15">
    <source>
        <dbReference type="ARBA" id="ARBA00023264"/>
    </source>
</evidence>
<accession>A0A4S4BFV2</accession>
<dbReference type="GO" id="GO:0016020">
    <property type="term" value="C:membrane"/>
    <property type="evidence" value="ECO:0007669"/>
    <property type="project" value="UniProtKB-SubCell"/>
</dbReference>
<dbReference type="PIRSF" id="PIRSF000847">
    <property type="entry name" value="Phos_ph_gly_syn"/>
    <property type="match status" value="1"/>
</dbReference>
<comment type="catalytic activity">
    <reaction evidence="17">
        <text>a CDP-1,2-diacyl-sn-glycerol + sn-glycerol 3-phosphate = a 1,2-diacyl-sn-glycero-3-phospho-(1'-sn-glycero-3'-phosphate) + CMP + H(+)</text>
        <dbReference type="Rhea" id="RHEA:12593"/>
        <dbReference type="ChEBI" id="CHEBI:15378"/>
        <dbReference type="ChEBI" id="CHEBI:57597"/>
        <dbReference type="ChEBI" id="CHEBI:58332"/>
        <dbReference type="ChEBI" id="CHEBI:60110"/>
        <dbReference type="ChEBI" id="CHEBI:60377"/>
        <dbReference type="EC" id="2.7.8.5"/>
    </reaction>
</comment>
<dbReference type="InterPro" id="IPR048254">
    <property type="entry name" value="CDP_ALCOHOL_P_TRANSF_CS"/>
</dbReference>
<keyword evidence="8" id="KW-0444">Lipid biosynthesis</keyword>
<evidence type="ECO:0000313" key="21">
    <source>
        <dbReference type="Proteomes" id="UP000310636"/>
    </source>
</evidence>
<evidence type="ECO:0000256" key="8">
    <source>
        <dbReference type="ARBA" id="ARBA00022516"/>
    </source>
</evidence>
<evidence type="ECO:0000256" key="16">
    <source>
        <dbReference type="ARBA" id="ARBA00033018"/>
    </source>
</evidence>
<keyword evidence="14" id="KW-0594">Phospholipid biosynthesis</keyword>
<evidence type="ECO:0000256" key="10">
    <source>
        <dbReference type="ARBA" id="ARBA00022692"/>
    </source>
</evidence>
<comment type="function">
    <text evidence="1">This protein catalyzes the committed step to the synthesis of the acidic phospholipids.</text>
</comment>
<evidence type="ECO:0000256" key="3">
    <source>
        <dbReference type="ARBA" id="ARBA00005042"/>
    </source>
</evidence>
<comment type="pathway">
    <text evidence="3">Phospholipid metabolism; phosphatidylglycerol biosynthesis; phosphatidylglycerol from CDP-diacylglycerol: step 1/2.</text>
</comment>
<keyword evidence="11 19" id="KW-1133">Transmembrane helix</keyword>
<dbReference type="InterPro" id="IPR000462">
    <property type="entry name" value="CDP-OH_P_trans"/>
</dbReference>
<evidence type="ECO:0000256" key="9">
    <source>
        <dbReference type="ARBA" id="ARBA00022679"/>
    </source>
</evidence>
<comment type="pathway">
    <text evidence="4">Lipid metabolism.</text>
</comment>
<dbReference type="GO" id="GO:0008444">
    <property type="term" value="F:CDP-diacylglycerol-glycerol-3-phosphate 3-phosphatidyltransferase activity"/>
    <property type="evidence" value="ECO:0007669"/>
    <property type="project" value="UniProtKB-EC"/>
</dbReference>
<feature type="transmembrane region" description="Helical" evidence="19">
    <location>
        <begin position="12"/>
        <end position="39"/>
    </location>
</feature>
<dbReference type="Proteomes" id="UP000310636">
    <property type="component" value="Unassembled WGS sequence"/>
</dbReference>
<evidence type="ECO:0000256" key="13">
    <source>
        <dbReference type="ARBA" id="ARBA00023136"/>
    </source>
</evidence>
<keyword evidence="13 19" id="KW-0472">Membrane</keyword>
<reference evidence="20 21" key="1">
    <citation type="submission" date="2019-04" db="EMBL/GenBank/DDBJ databases">
        <title>Cohnella sp. nov. isolated from preserved vegetables.</title>
        <authorList>
            <person name="Lin S.-Y."/>
            <person name="Hung M.-H."/>
            <person name="Young C.-C."/>
        </authorList>
    </citation>
    <scope>NUCLEOTIDE SEQUENCE [LARGE SCALE GENOMIC DNA]</scope>
    <source>
        <strain evidence="20 21">CC-MHH1044</strain>
    </source>
</reference>
<dbReference type="RefSeq" id="WP_136373617.1">
    <property type="nucleotide sequence ID" value="NZ_SSOB01000062.1"/>
</dbReference>
<dbReference type="InterPro" id="IPR004570">
    <property type="entry name" value="Phosphatidylglycerol_P_synth"/>
</dbReference>
<gene>
    <name evidence="20" type="ORF">E6C55_30470</name>
</gene>
<dbReference type="InterPro" id="IPR050324">
    <property type="entry name" value="CDP-alcohol_PTase-I"/>
</dbReference>
<keyword evidence="9 18" id="KW-0808">Transferase</keyword>
<comment type="caution">
    <text evidence="20">The sequence shown here is derived from an EMBL/GenBank/DDBJ whole genome shotgun (WGS) entry which is preliminary data.</text>
</comment>
<evidence type="ECO:0000256" key="12">
    <source>
        <dbReference type="ARBA" id="ARBA00023098"/>
    </source>
</evidence>
<evidence type="ECO:0000256" key="2">
    <source>
        <dbReference type="ARBA" id="ARBA00004141"/>
    </source>
</evidence>
<evidence type="ECO:0000256" key="19">
    <source>
        <dbReference type="SAM" id="Phobius"/>
    </source>
</evidence>
<keyword evidence="12" id="KW-0443">Lipid metabolism</keyword>
<evidence type="ECO:0000256" key="1">
    <source>
        <dbReference type="ARBA" id="ARBA00003973"/>
    </source>
</evidence>
<sequence>MNVPNMLTMSRFAMIPLFLALYFYDHAVYALLVVLLAGLTDLLDGYIARRSGQITLTGTMLDPLADKLMMMSVIAALLIGGEIPWLAAAAMAFREVGMIVSSAIFHFRGKRTVPANVYGKLTTFVYYVAILFLFLDIEGGVEILWLAVALSFVTTGVYFMTFRRLNRAS</sequence>
<protein>
    <recommendedName>
        <fullName evidence="7">CDP-diacylglycerol--glycerol-3-phosphate 3-phosphatidyltransferase</fullName>
        <ecNumber evidence="6">2.7.8.5</ecNumber>
    </recommendedName>
    <alternativeName>
        <fullName evidence="16">Phosphatidylglycerophosphate synthase</fullName>
    </alternativeName>
</protein>
<evidence type="ECO:0000256" key="6">
    <source>
        <dbReference type="ARBA" id="ARBA00013170"/>
    </source>
</evidence>
<evidence type="ECO:0000256" key="14">
    <source>
        <dbReference type="ARBA" id="ARBA00023209"/>
    </source>
</evidence>
<dbReference type="EMBL" id="SSOB01000062">
    <property type="protein sequence ID" value="THF73126.1"/>
    <property type="molecule type" value="Genomic_DNA"/>
</dbReference>
<dbReference type="EC" id="2.7.8.5" evidence="6"/>
<evidence type="ECO:0000313" key="20">
    <source>
        <dbReference type="EMBL" id="THF73126.1"/>
    </source>
</evidence>
<dbReference type="Gene3D" id="1.20.120.1760">
    <property type="match status" value="1"/>
</dbReference>
<dbReference type="AlphaFoldDB" id="A0A4S4BFV2"/>
<keyword evidence="10 19" id="KW-0812">Transmembrane</keyword>
<comment type="similarity">
    <text evidence="5 18">Belongs to the CDP-alcohol phosphatidyltransferase class-I family.</text>
</comment>
<dbReference type="PROSITE" id="PS00379">
    <property type="entry name" value="CDP_ALCOHOL_P_TRANSF"/>
    <property type="match status" value="1"/>
</dbReference>
<organism evidence="20 21">
    <name type="scientific">Cohnella fermenti</name>
    <dbReference type="NCBI Taxonomy" id="2565925"/>
    <lineage>
        <taxon>Bacteria</taxon>
        <taxon>Bacillati</taxon>
        <taxon>Bacillota</taxon>
        <taxon>Bacilli</taxon>
        <taxon>Bacillales</taxon>
        <taxon>Paenibacillaceae</taxon>
        <taxon>Cohnella</taxon>
    </lineage>
</organism>
<proteinExistence type="inferred from homology"/>
<feature type="transmembrane region" description="Helical" evidence="19">
    <location>
        <begin position="117"/>
        <end position="137"/>
    </location>
</feature>